<comment type="caution">
    <text evidence="1">The sequence shown here is derived from an EMBL/GenBank/DDBJ whole genome shotgun (WGS) entry which is preliminary data.</text>
</comment>
<sequence>MLISGGLRGVTALMAGLVVLLSGCGTALPDYRYRLTVEVETPEGLKTGSSVIEVSTSTTSSTSIPSPGAVRHRLNGEAVTIDLGQHGTLFALLRSDVDVDWATNLLFLLAPEVGAVRDENGKYDSDASFRARYEAMLQNRRLIVLPRTFHHIRVLRDMPARPMLVRFRDITDPTTVERVDPDDLAASFGEGVKLRRVTVQLTDDPVTTGIERRLGWIDSYRLNKFDGSKSRITDRRKKDLASQLSAGSFSTEFAK</sequence>
<organism evidence="1 2">
    <name type="scientific">Sphingomonas ursincola</name>
    <dbReference type="NCBI Taxonomy" id="56361"/>
    <lineage>
        <taxon>Bacteria</taxon>
        <taxon>Pseudomonadati</taxon>
        <taxon>Pseudomonadota</taxon>
        <taxon>Alphaproteobacteria</taxon>
        <taxon>Sphingomonadales</taxon>
        <taxon>Sphingomonadaceae</taxon>
        <taxon>Sphingomonas</taxon>
    </lineage>
</organism>
<accession>A0A7V8RE00</accession>
<protein>
    <submittedName>
        <fullName evidence="1">Uncharacterized protein</fullName>
    </submittedName>
</protein>
<gene>
    <name evidence="1" type="ORF">FG486_10350</name>
</gene>
<evidence type="ECO:0000313" key="1">
    <source>
        <dbReference type="EMBL" id="MBA1374742.1"/>
    </source>
</evidence>
<dbReference type="RefSeq" id="WP_181267447.1">
    <property type="nucleotide sequence ID" value="NZ_BAAAGB010000001.1"/>
</dbReference>
<proteinExistence type="predicted"/>
<name>A0A7V8RE00_9SPHN</name>
<dbReference type="EMBL" id="VDES01000002">
    <property type="protein sequence ID" value="MBA1374742.1"/>
    <property type="molecule type" value="Genomic_DNA"/>
</dbReference>
<evidence type="ECO:0000313" key="2">
    <source>
        <dbReference type="Proteomes" id="UP000589292"/>
    </source>
</evidence>
<dbReference type="AlphaFoldDB" id="A0A7V8RE00"/>
<reference evidence="1 2" key="1">
    <citation type="journal article" date="1994" name="Int. J. Syst. Bacteriol.">
        <title>Phylogenetic positions of novel aerobic, bacteriochlorophyll a-containing bacteria and description of Roseococcus thiosulfatophilus gen. nov., sp. nov., Erythromicrobium ramosum gen. nov., sp. nov., and Erythrobacter litoralis sp. nov.</title>
        <authorList>
            <person name="Yurkov V."/>
            <person name="Stackebrandt E."/>
            <person name="Holmes A."/>
            <person name="Fuerst J.A."/>
            <person name="Hugenholtz P."/>
            <person name="Golecki J."/>
            <person name="Gad'on N."/>
            <person name="Gorlenko V.M."/>
            <person name="Kompantseva E.I."/>
            <person name="Drews G."/>
        </authorList>
    </citation>
    <scope>NUCLEOTIDE SEQUENCE [LARGE SCALE GENOMIC DNA]</scope>
    <source>
        <strain evidence="1 2">KR-99</strain>
    </source>
</reference>
<keyword evidence="2" id="KW-1185">Reference proteome</keyword>
<dbReference type="Proteomes" id="UP000589292">
    <property type="component" value="Unassembled WGS sequence"/>
</dbReference>